<dbReference type="InterPro" id="IPR036291">
    <property type="entry name" value="NAD(P)-bd_dom_sf"/>
</dbReference>
<gene>
    <name evidence="5" type="ORF">A1O3_09324</name>
</gene>
<keyword evidence="6" id="KW-1185">Reference proteome</keyword>
<keyword evidence="1" id="KW-0560">Oxidoreductase</keyword>
<dbReference type="InterPro" id="IPR006140">
    <property type="entry name" value="D-isomer_DH_NAD-bd"/>
</dbReference>
<dbReference type="CDD" id="cd12163">
    <property type="entry name" value="2-Hacid_dh_5"/>
    <property type="match status" value="1"/>
</dbReference>
<name>W9XD69_9EURO</name>
<dbReference type="Proteomes" id="UP000019478">
    <property type="component" value="Unassembled WGS sequence"/>
</dbReference>
<evidence type="ECO:0000256" key="1">
    <source>
        <dbReference type="ARBA" id="ARBA00023002"/>
    </source>
</evidence>
<comment type="caution">
    <text evidence="5">The sequence shown here is derived from an EMBL/GenBank/DDBJ whole genome shotgun (WGS) entry which is preliminary data.</text>
</comment>
<dbReference type="HOGENOM" id="CLU_019796_1_0_1"/>
<dbReference type="PANTHER" id="PTHR43333">
    <property type="entry name" value="2-HACID_DH_C DOMAIN-CONTAINING PROTEIN"/>
    <property type="match status" value="1"/>
</dbReference>
<accession>W9XD69</accession>
<evidence type="ECO:0000256" key="3">
    <source>
        <dbReference type="SAM" id="MobiDB-lite"/>
    </source>
</evidence>
<dbReference type="SUPFAM" id="SSF51735">
    <property type="entry name" value="NAD(P)-binding Rossmann-fold domains"/>
    <property type="match status" value="1"/>
</dbReference>
<proteinExistence type="predicted"/>
<dbReference type="GO" id="GO:0016491">
    <property type="term" value="F:oxidoreductase activity"/>
    <property type="evidence" value="ECO:0007669"/>
    <property type="project" value="UniProtKB-KW"/>
</dbReference>
<evidence type="ECO:0000256" key="2">
    <source>
        <dbReference type="ARBA" id="ARBA00023027"/>
    </source>
</evidence>
<dbReference type="AlphaFoldDB" id="W9XD69"/>
<organism evidence="5 6">
    <name type="scientific">Capronia epimyces CBS 606.96</name>
    <dbReference type="NCBI Taxonomy" id="1182542"/>
    <lineage>
        <taxon>Eukaryota</taxon>
        <taxon>Fungi</taxon>
        <taxon>Dikarya</taxon>
        <taxon>Ascomycota</taxon>
        <taxon>Pezizomycotina</taxon>
        <taxon>Eurotiomycetes</taxon>
        <taxon>Chaetothyriomycetidae</taxon>
        <taxon>Chaetothyriales</taxon>
        <taxon>Herpotrichiellaceae</taxon>
        <taxon>Capronia</taxon>
    </lineage>
</organism>
<reference evidence="5 6" key="1">
    <citation type="submission" date="2013-03" db="EMBL/GenBank/DDBJ databases">
        <title>The Genome Sequence of Capronia epimyces CBS 606.96.</title>
        <authorList>
            <consortium name="The Broad Institute Genomics Platform"/>
            <person name="Cuomo C."/>
            <person name="de Hoog S."/>
            <person name="Gorbushina A."/>
            <person name="Walker B."/>
            <person name="Young S.K."/>
            <person name="Zeng Q."/>
            <person name="Gargeya S."/>
            <person name="Fitzgerald M."/>
            <person name="Haas B."/>
            <person name="Abouelleil A."/>
            <person name="Allen A.W."/>
            <person name="Alvarado L."/>
            <person name="Arachchi H.M."/>
            <person name="Berlin A.M."/>
            <person name="Chapman S.B."/>
            <person name="Gainer-Dewar J."/>
            <person name="Goldberg J."/>
            <person name="Griggs A."/>
            <person name="Gujja S."/>
            <person name="Hansen M."/>
            <person name="Howarth C."/>
            <person name="Imamovic A."/>
            <person name="Ireland A."/>
            <person name="Larimer J."/>
            <person name="McCowan C."/>
            <person name="Murphy C."/>
            <person name="Pearson M."/>
            <person name="Poon T.W."/>
            <person name="Priest M."/>
            <person name="Roberts A."/>
            <person name="Saif S."/>
            <person name="Shea T."/>
            <person name="Sisk P."/>
            <person name="Sykes S."/>
            <person name="Wortman J."/>
            <person name="Nusbaum C."/>
            <person name="Birren B."/>
        </authorList>
    </citation>
    <scope>NUCLEOTIDE SEQUENCE [LARGE SCALE GENOMIC DNA]</scope>
    <source>
        <strain evidence="5 6">CBS 606.96</strain>
    </source>
</reference>
<dbReference type="STRING" id="1182542.W9XD69"/>
<evidence type="ECO:0000259" key="4">
    <source>
        <dbReference type="Pfam" id="PF02826"/>
    </source>
</evidence>
<dbReference type="OrthoDB" id="298012at2759"/>
<feature type="compositionally biased region" description="Basic and acidic residues" evidence="3">
    <location>
        <begin position="274"/>
        <end position="284"/>
    </location>
</feature>
<dbReference type="GO" id="GO:0051287">
    <property type="term" value="F:NAD binding"/>
    <property type="evidence" value="ECO:0007669"/>
    <property type="project" value="InterPro"/>
</dbReference>
<dbReference type="RefSeq" id="XP_007737608.1">
    <property type="nucleotide sequence ID" value="XM_007739418.1"/>
</dbReference>
<feature type="region of interest" description="Disordered" evidence="3">
    <location>
        <begin position="265"/>
        <end position="284"/>
    </location>
</feature>
<dbReference type="EMBL" id="AMGY01000009">
    <property type="protein sequence ID" value="EXJ78163.1"/>
    <property type="molecule type" value="Genomic_DNA"/>
</dbReference>
<dbReference type="Pfam" id="PF02826">
    <property type="entry name" value="2-Hacid_dh_C"/>
    <property type="match status" value="2"/>
</dbReference>
<evidence type="ECO:0000313" key="6">
    <source>
        <dbReference type="Proteomes" id="UP000019478"/>
    </source>
</evidence>
<feature type="domain" description="D-isomer specific 2-hydroxyacid dehydrogenase NAD-binding" evidence="4">
    <location>
        <begin position="127"/>
        <end position="196"/>
    </location>
</feature>
<sequence>MGGGPDRENVLITLFDPEPKDTIAELKRRFPYFDITYVHVSVPTKGAKSNPTVISDELWKKTTILLTVFTLPPTPDLVPNLKLIHLFSAGIDGLANHPIIKDTEIPLTTSSGIHGPPIAEWVILTTLVASKHYLTQYEWQKEHRWISNHPELRATSDWVGKTVGIAGYGSIGRQVARIFSALGSHVHAYTASPRTTPESRIDTGYIVPGTGDPDGTIPRAWYSGTTKETLHTFLASGLDALVIALPLTPATRHLFGEEEFKILGGGGAGEGEGEASKEGNSDGKAGKRKGFLINLARGPLIDQPALVKALNDEILAGAAVDVTEPEPLPESDPLWEAKNVIITPHSSSLGVEYVSRAYDLFIENWGRKERGEKLFNLVDRKRGY</sequence>
<keyword evidence="2" id="KW-0520">NAD</keyword>
<dbReference type="PANTHER" id="PTHR43333:SF1">
    <property type="entry name" value="D-ISOMER SPECIFIC 2-HYDROXYACID DEHYDROGENASE NAD-BINDING DOMAIN-CONTAINING PROTEIN"/>
    <property type="match status" value="1"/>
</dbReference>
<feature type="domain" description="D-isomer specific 2-hydroxyacid dehydrogenase NAD-binding" evidence="4">
    <location>
        <begin position="287"/>
        <end position="346"/>
    </location>
</feature>
<dbReference type="Gene3D" id="3.40.50.720">
    <property type="entry name" value="NAD(P)-binding Rossmann-like Domain"/>
    <property type="match status" value="2"/>
</dbReference>
<dbReference type="eggNOG" id="KOG0069">
    <property type="taxonomic scope" value="Eukaryota"/>
</dbReference>
<protein>
    <recommendedName>
        <fullName evidence="4">D-isomer specific 2-hydroxyacid dehydrogenase NAD-binding domain-containing protein</fullName>
    </recommendedName>
</protein>
<dbReference type="GeneID" id="19173408"/>
<evidence type="ECO:0000313" key="5">
    <source>
        <dbReference type="EMBL" id="EXJ78163.1"/>
    </source>
</evidence>